<dbReference type="GO" id="GO:0052689">
    <property type="term" value="F:carboxylic ester hydrolase activity"/>
    <property type="evidence" value="ECO:0007669"/>
    <property type="project" value="InterPro"/>
</dbReference>
<dbReference type="KEGG" id="bhu:bhn_I1244"/>
<dbReference type="Gene3D" id="2.60.120.260">
    <property type="entry name" value="Galactose-binding domain-like"/>
    <property type="match status" value="1"/>
</dbReference>
<dbReference type="RefSeq" id="WP_071175980.1">
    <property type="nucleotide sequence ID" value="NZ_CP017831.1"/>
</dbReference>
<protein>
    <submittedName>
        <fullName evidence="1">Acetyl-xylan esterase Est2A</fullName>
    </submittedName>
</protein>
<dbReference type="CDD" id="cd01831">
    <property type="entry name" value="Endoglucanase_E_like"/>
    <property type="match status" value="1"/>
</dbReference>
<dbReference type="Pfam" id="PF00657">
    <property type="entry name" value="Lipase_GDSL"/>
    <property type="match status" value="1"/>
</dbReference>
<dbReference type="PANTHER" id="PTHR37834">
    <property type="entry name" value="GDSL-LIKE LIPASE/ACYLHYDROLASE DOMAIN PROTEIN (AFU_ORTHOLOGUE AFUA_2G00620)"/>
    <property type="match status" value="1"/>
</dbReference>
<dbReference type="Gene3D" id="3.40.50.1110">
    <property type="entry name" value="SGNH hydrolase"/>
    <property type="match status" value="1"/>
</dbReference>
<dbReference type="AlphaFoldDB" id="A0A1D9P0Y9"/>
<accession>A0A1D9P0Y9</accession>
<dbReference type="OrthoDB" id="9801375at2"/>
<dbReference type="InterPro" id="IPR052762">
    <property type="entry name" value="PCW_deacetylase/CE"/>
</dbReference>
<dbReference type="InterPro" id="IPR037461">
    <property type="entry name" value="CtCE2-like_dom"/>
</dbReference>
<name>A0A1D9P0Y9_9FIRM</name>
<dbReference type="SUPFAM" id="SSF52266">
    <property type="entry name" value="SGNH hydrolase"/>
    <property type="match status" value="1"/>
</dbReference>
<dbReference type="PANTHER" id="PTHR37834:SF2">
    <property type="entry name" value="ESTERASE, SGNH HYDROLASE-TYPE"/>
    <property type="match status" value="1"/>
</dbReference>
<proteinExistence type="predicted"/>
<keyword evidence="2" id="KW-1185">Reference proteome</keyword>
<dbReference type="Proteomes" id="UP000179284">
    <property type="component" value="Chromosome I"/>
</dbReference>
<organism evidence="1 2">
    <name type="scientific">Butyrivibrio hungatei</name>
    <dbReference type="NCBI Taxonomy" id="185008"/>
    <lineage>
        <taxon>Bacteria</taxon>
        <taxon>Bacillati</taxon>
        <taxon>Bacillota</taxon>
        <taxon>Clostridia</taxon>
        <taxon>Lachnospirales</taxon>
        <taxon>Lachnospiraceae</taxon>
        <taxon>Butyrivibrio</taxon>
    </lineage>
</organism>
<evidence type="ECO:0000313" key="1">
    <source>
        <dbReference type="EMBL" id="AOZ96278.1"/>
    </source>
</evidence>
<dbReference type="InterPro" id="IPR001087">
    <property type="entry name" value="GDSL"/>
</dbReference>
<dbReference type="EMBL" id="CP017831">
    <property type="protein sequence ID" value="AOZ96278.1"/>
    <property type="molecule type" value="Genomic_DNA"/>
</dbReference>
<gene>
    <name evidence="1" type="ORF">bhn_I1244</name>
</gene>
<evidence type="ECO:0000313" key="2">
    <source>
        <dbReference type="Proteomes" id="UP000179284"/>
    </source>
</evidence>
<sequence>MAELRFVPISEVEKINIFGRLGKVRDPLPLLFNGSAVEVVVTGSDLWIDFETDNDFHEPWVAYELNGAFMGRQMVLAGEHSICLFRNMNPDTPKRVRFYRELQAMSEDDKCKVLVKGFRLDGEFMEVPKYDLKIEFIGDSITSGEGSYGAVTDVDWLAMYMSASVNYATMTAKALNADYHIVSQGGWGVFCGWDNDVRHNIPSIYEKVCGLAMGPSNEALGTQDPYDFDSWQPDVIVVNLGTNDASAFEQPPLYIEELGATFKQRKNEDGSYNREDELKVVNAAISFLEMLRKHNHHAHIIWAYGMLESNLNLTLTEAINKYREKSGDNNVSFFQLPNTTMRTFGAHMHPGAQAHLEASKVLVDYIKEIFNR</sequence>
<reference evidence="2" key="1">
    <citation type="submission" date="2016-10" db="EMBL/GenBank/DDBJ databases">
        <title>The complete genome sequence of the rumen bacterium Butyrivibrio hungatei MB2003.</title>
        <authorList>
            <person name="Palevich N."/>
            <person name="Kelly W.J."/>
            <person name="Leahy S.C."/>
            <person name="Altermann E."/>
            <person name="Rakonjac J."/>
            <person name="Attwood G.T."/>
        </authorList>
    </citation>
    <scope>NUCLEOTIDE SEQUENCE [LARGE SCALE GENOMIC DNA]</scope>
    <source>
        <strain evidence="2">MB2003</strain>
    </source>
</reference>
<dbReference type="InterPro" id="IPR036514">
    <property type="entry name" value="SGNH_hydro_sf"/>
</dbReference>